<evidence type="ECO:0000313" key="2">
    <source>
        <dbReference type="EMBL" id="PNS14300.1"/>
    </source>
</evidence>
<sequence length="101" mass="10103">MQSTILLIQTPVSAALPISKATPPFSKSAHKMHTKALFLAVMALAAFAAADRPSDSADHGHGGDGSPSGGMIYSGPNVRNGGGGGGGSNTGSRRVARPYQG</sequence>
<proteinExistence type="predicted"/>
<dbReference type="Proteomes" id="UP000243797">
    <property type="component" value="Unassembled WGS sequence"/>
</dbReference>
<dbReference type="InParanoid" id="A0A2K1QHC1"/>
<name>A0A2K1QHC1_9PEZI</name>
<reference evidence="2 3" key="1">
    <citation type="submission" date="2017-06" db="EMBL/GenBank/DDBJ databases">
        <title>Draft genome sequence of a variant of Elsinoe murrayae.</title>
        <authorList>
            <person name="Cheng Q."/>
        </authorList>
    </citation>
    <scope>NUCLEOTIDE SEQUENCE [LARGE SCALE GENOMIC DNA]</scope>
    <source>
        <strain evidence="2 3">CQ-2017a</strain>
    </source>
</reference>
<evidence type="ECO:0000313" key="3">
    <source>
        <dbReference type="Proteomes" id="UP000243797"/>
    </source>
</evidence>
<protein>
    <submittedName>
        <fullName evidence="2">Uncharacterized protein</fullName>
    </submittedName>
</protein>
<dbReference type="EMBL" id="NKHZ01000088">
    <property type="protein sequence ID" value="PNS14300.1"/>
    <property type="molecule type" value="Genomic_DNA"/>
</dbReference>
<comment type="caution">
    <text evidence="2">The sequence shown here is derived from an EMBL/GenBank/DDBJ whole genome shotgun (WGS) entry which is preliminary data.</text>
</comment>
<keyword evidence="3" id="KW-1185">Reference proteome</keyword>
<gene>
    <name evidence="2" type="ORF">CAC42_6813</name>
</gene>
<organism evidence="2 3">
    <name type="scientific">Sphaceloma murrayae</name>
    <dbReference type="NCBI Taxonomy" id="2082308"/>
    <lineage>
        <taxon>Eukaryota</taxon>
        <taxon>Fungi</taxon>
        <taxon>Dikarya</taxon>
        <taxon>Ascomycota</taxon>
        <taxon>Pezizomycotina</taxon>
        <taxon>Dothideomycetes</taxon>
        <taxon>Dothideomycetidae</taxon>
        <taxon>Myriangiales</taxon>
        <taxon>Elsinoaceae</taxon>
        <taxon>Sphaceloma</taxon>
    </lineage>
</organism>
<dbReference type="AlphaFoldDB" id="A0A2K1QHC1"/>
<evidence type="ECO:0000256" key="1">
    <source>
        <dbReference type="SAM" id="MobiDB-lite"/>
    </source>
</evidence>
<feature type="compositionally biased region" description="Gly residues" evidence="1">
    <location>
        <begin position="80"/>
        <end position="89"/>
    </location>
</feature>
<feature type="compositionally biased region" description="Basic and acidic residues" evidence="1">
    <location>
        <begin position="52"/>
        <end position="62"/>
    </location>
</feature>
<accession>A0A2K1QHC1</accession>
<feature type="region of interest" description="Disordered" evidence="1">
    <location>
        <begin position="51"/>
        <end position="101"/>
    </location>
</feature>